<dbReference type="GO" id="GO:0006310">
    <property type="term" value="P:DNA recombination"/>
    <property type="evidence" value="ECO:0007669"/>
    <property type="project" value="UniProtKB-KW"/>
</dbReference>
<evidence type="ECO:0000313" key="4">
    <source>
        <dbReference type="EMBL" id="MBB5343810.1"/>
    </source>
</evidence>
<dbReference type="EMBL" id="JACHDZ010000002">
    <property type="protein sequence ID" value="MBB5343810.1"/>
    <property type="molecule type" value="Genomic_DNA"/>
</dbReference>
<name>A0A7W8J773_9BACT</name>
<evidence type="ECO:0000313" key="5">
    <source>
        <dbReference type="Proteomes" id="UP000569092"/>
    </source>
</evidence>
<dbReference type="Pfam" id="PF00589">
    <property type="entry name" value="Phage_integrase"/>
    <property type="match status" value="1"/>
</dbReference>
<keyword evidence="1" id="KW-0238">DNA-binding</keyword>
<reference evidence="4 5" key="1">
    <citation type="submission" date="2020-08" db="EMBL/GenBank/DDBJ databases">
        <title>Genomic Encyclopedia of Type Strains, Phase IV (KMG-V): Genome sequencing to study the core and pangenomes of soil and plant-associated prokaryotes.</title>
        <authorList>
            <person name="Whitman W."/>
        </authorList>
    </citation>
    <scope>NUCLEOTIDE SEQUENCE [LARGE SCALE GENOMIC DNA]</scope>
    <source>
        <strain evidence="4 5">M8US30</strain>
    </source>
</reference>
<dbReference type="Gene3D" id="1.10.443.10">
    <property type="entry name" value="Intergrase catalytic core"/>
    <property type="match status" value="1"/>
</dbReference>
<sequence length="478" mass="53897">MTKGEMMPKYEAGERTCPICTAPLPAHQVWPGAKYHFCGKPECAVVVKAIKSGRYVGSNERRCEGADCNNYVPEGRYGSRSSYLTCSAQCWYHRHLKGNLVLTCGCGCGQDVLRPCKRKTATGLVFVSKRHLSDYLINKYLTDCCGPFRELVDEYLNGFATLHYENLATVRTGLGPFFLFLNEQGIASLEDVAPKTVTQYLVWAEKSGRRGAIHDISVVLTFFKWMIAEGRRKAGNPVVGLIHNQRKKRRSPRPYANHEIDFIWKLLRERGNSRLRLAAAIAEEAGLRISEICRLRVADIDMVQQRIFVGLPTKTKRERLAFFSHKTAQCCDAWMRERDPECGHDYLFYNTRGNMLTCKALADEFKRVLCTTYRGKKVNDTGLDRWSTHRLRHTMATNLVSGGADAATVMAAGGWVSFDSMAGYAQVDPAVSRRGYQEAMRVADEQKQSVPRTKSLTPAELLKWRQVTAVKSQLVGVR</sequence>
<proteinExistence type="predicted"/>
<dbReference type="Gene3D" id="1.10.150.130">
    <property type="match status" value="1"/>
</dbReference>
<evidence type="ECO:0000256" key="1">
    <source>
        <dbReference type="ARBA" id="ARBA00023125"/>
    </source>
</evidence>
<dbReference type="Proteomes" id="UP000569092">
    <property type="component" value="Unassembled WGS sequence"/>
</dbReference>
<dbReference type="InterPro" id="IPR002104">
    <property type="entry name" value="Integrase_catalytic"/>
</dbReference>
<dbReference type="AlphaFoldDB" id="A0A7W8J773"/>
<dbReference type="CDD" id="cd00397">
    <property type="entry name" value="DNA_BRE_C"/>
    <property type="match status" value="1"/>
</dbReference>
<evidence type="ECO:0000256" key="2">
    <source>
        <dbReference type="ARBA" id="ARBA00023172"/>
    </source>
</evidence>
<accession>A0A7W8J773</accession>
<dbReference type="SUPFAM" id="SSF56349">
    <property type="entry name" value="DNA breaking-rejoining enzymes"/>
    <property type="match status" value="1"/>
</dbReference>
<dbReference type="PROSITE" id="PS51898">
    <property type="entry name" value="TYR_RECOMBINASE"/>
    <property type="match status" value="1"/>
</dbReference>
<dbReference type="GO" id="GO:0015074">
    <property type="term" value="P:DNA integration"/>
    <property type="evidence" value="ECO:0007669"/>
    <property type="project" value="InterPro"/>
</dbReference>
<dbReference type="PANTHER" id="PTHR30349:SF94">
    <property type="entry name" value="INTEGRASE_RECOMBINASE HI_1414-RELATED"/>
    <property type="match status" value="1"/>
</dbReference>
<feature type="domain" description="Tyr recombinase" evidence="3">
    <location>
        <begin position="250"/>
        <end position="452"/>
    </location>
</feature>
<dbReference type="InterPro" id="IPR011010">
    <property type="entry name" value="DNA_brk_join_enz"/>
</dbReference>
<comment type="caution">
    <text evidence="4">The sequence shown here is derived from an EMBL/GenBank/DDBJ whole genome shotgun (WGS) entry which is preliminary data.</text>
</comment>
<gene>
    <name evidence="4" type="ORF">HDF10_001785</name>
</gene>
<dbReference type="GO" id="GO:0003677">
    <property type="term" value="F:DNA binding"/>
    <property type="evidence" value="ECO:0007669"/>
    <property type="project" value="UniProtKB-KW"/>
</dbReference>
<organism evidence="4 5">
    <name type="scientific">Tunturiibacter lichenicola</name>
    <dbReference type="NCBI Taxonomy" id="2051959"/>
    <lineage>
        <taxon>Bacteria</taxon>
        <taxon>Pseudomonadati</taxon>
        <taxon>Acidobacteriota</taxon>
        <taxon>Terriglobia</taxon>
        <taxon>Terriglobales</taxon>
        <taxon>Acidobacteriaceae</taxon>
        <taxon>Tunturiibacter</taxon>
    </lineage>
</organism>
<dbReference type="InterPro" id="IPR013762">
    <property type="entry name" value="Integrase-like_cat_sf"/>
</dbReference>
<protein>
    <submittedName>
        <fullName evidence="4">Site-specific recombinase XerD</fullName>
    </submittedName>
</protein>
<dbReference type="InterPro" id="IPR050090">
    <property type="entry name" value="Tyrosine_recombinase_XerCD"/>
</dbReference>
<evidence type="ECO:0000259" key="3">
    <source>
        <dbReference type="PROSITE" id="PS51898"/>
    </source>
</evidence>
<keyword evidence="2" id="KW-0233">DNA recombination</keyword>
<dbReference type="InterPro" id="IPR010998">
    <property type="entry name" value="Integrase_recombinase_N"/>
</dbReference>
<dbReference type="PANTHER" id="PTHR30349">
    <property type="entry name" value="PHAGE INTEGRASE-RELATED"/>
    <property type="match status" value="1"/>
</dbReference>